<evidence type="ECO:0000313" key="6">
    <source>
        <dbReference type="EMBL" id="MCC2209909.1"/>
    </source>
</evidence>
<evidence type="ECO:0000259" key="5">
    <source>
        <dbReference type="PROSITE" id="PS50893"/>
    </source>
</evidence>
<evidence type="ECO:0000256" key="4">
    <source>
        <dbReference type="ARBA" id="ARBA00022840"/>
    </source>
</evidence>
<comment type="caution">
    <text evidence="6">The sequence shown here is derived from an EMBL/GenBank/DDBJ whole genome shotgun (WGS) entry which is preliminary data.</text>
</comment>
<dbReference type="Pfam" id="PF00005">
    <property type="entry name" value="ABC_tran"/>
    <property type="match status" value="1"/>
</dbReference>
<dbReference type="RefSeq" id="WP_147514155.1">
    <property type="nucleotide sequence ID" value="NZ_JAJEQM010000003.1"/>
</dbReference>
<keyword evidence="7" id="KW-1185">Reference proteome</keyword>
<dbReference type="PROSITE" id="PS50893">
    <property type="entry name" value="ABC_TRANSPORTER_2"/>
    <property type="match status" value="1"/>
</dbReference>
<dbReference type="SUPFAM" id="SSF52540">
    <property type="entry name" value="P-loop containing nucleoside triphosphate hydrolases"/>
    <property type="match status" value="1"/>
</dbReference>
<evidence type="ECO:0000256" key="2">
    <source>
        <dbReference type="ARBA" id="ARBA00022448"/>
    </source>
</evidence>
<dbReference type="GO" id="GO:0005524">
    <property type="term" value="F:ATP binding"/>
    <property type="evidence" value="ECO:0007669"/>
    <property type="project" value="UniProtKB-KW"/>
</dbReference>
<keyword evidence="2" id="KW-0813">Transport</keyword>
<accession>A0AAE3DXI1</accession>
<dbReference type="InterPro" id="IPR003593">
    <property type="entry name" value="AAA+_ATPase"/>
</dbReference>
<dbReference type="EMBL" id="JAJEQM010000003">
    <property type="protein sequence ID" value="MCC2209909.1"/>
    <property type="molecule type" value="Genomic_DNA"/>
</dbReference>
<dbReference type="InterPro" id="IPR050153">
    <property type="entry name" value="Metal_Ion_Import_ABC"/>
</dbReference>
<evidence type="ECO:0000256" key="1">
    <source>
        <dbReference type="ARBA" id="ARBA00005417"/>
    </source>
</evidence>
<proteinExistence type="inferred from homology"/>
<dbReference type="PANTHER" id="PTHR42734">
    <property type="entry name" value="METAL TRANSPORT SYSTEM ATP-BINDING PROTEIN TM_0124-RELATED"/>
    <property type="match status" value="1"/>
</dbReference>
<feature type="domain" description="ABC transporter" evidence="5">
    <location>
        <begin position="6"/>
        <end position="241"/>
    </location>
</feature>
<dbReference type="PROSITE" id="PS00211">
    <property type="entry name" value="ABC_TRANSPORTER_1"/>
    <property type="match status" value="1"/>
</dbReference>
<dbReference type="Gene3D" id="3.40.50.300">
    <property type="entry name" value="P-loop containing nucleotide triphosphate hydrolases"/>
    <property type="match status" value="1"/>
</dbReference>
<dbReference type="InterPro" id="IPR003439">
    <property type="entry name" value="ABC_transporter-like_ATP-bd"/>
</dbReference>
<name>A0AAE3DXI1_9FIRM</name>
<dbReference type="GO" id="GO:0016887">
    <property type="term" value="F:ATP hydrolysis activity"/>
    <property type="evidence" value="ECO:0007669"/>
    <property type="project" value="InterPro"/>
</dbReference>
<keyword evidence="4 6" id="KW-0067">ATP-binding</keyword>
<dbReference type="PANTHER" id="PTHR42734:SF17">
    <property type="entry name" value="METAL TRANSPORT SYSTEM ATP-BINDING PROTEIN TM_0124-RELATED"/>
    <property type="match status" value="1"/>
</dbReference>
<gene>
    <name evidence="6" type="ORF">LKE05_03730</name>
</gene>
<comment type="similarity">
    <text evidence="1">Belongs to the ABC transporter superfamily.</text>
</comment>
<evidence type="ECO:0000256" key="3">
    <source>
        <dbReference type="ARBA" id="ARBA00022741"/>
    </source>
</evidence>
<dbReference type="CDD" id="cd03235">
    <property type="entry name" value="ABC_Metallic_Cations"/>
    <property type="match status" value="1"/>
</dbReference>
<dbReference type="Proteomes" id="UP001198242">
    <property type="component" value="Unassembled WGS sequence"/>
</dbReference>
<sequence length="246" mass="27928">MEQEILKIENLYFDYSDTSVLRDVNFTLHKGDFLGIIGANGAGKSTLIKIILKILPYNKGKITLFGEDLSKFKENYKIGYVSQKANSFNSDFPATVKEVVMANLYSRRGLFKRYRKEDYEKLSTVLEKVGMSGYENRLIGNLSGGQQQRIFIARALISEPELLLMDEPTVGVDAKSVRQIMDIISELNKQGMTIIMTNHDTPELVRVSDKLLIFCEHGNGEFVSRNDLTMQQINEIFAGKRVHHHG</sequence>
<dbReference type="InterPro" id="IPR027417">
    <property type="entry name" value="P-loop_NTPase"/>
</dbReference>
<dbReference type="InterPro" id="IPR017871">
    <property type="entry name" value="ABC_transporter-like_CS"/>
</dbReference>
<reference evidence="6 7" key="1">
    <citation type="submission" date="2021-10" db="EMBL/GenBank/DDBJ databases">
        <title>Anaerobic single-cell dispensing facilitates the cultivation of human gut bacteria.</title>
        <authorList>
            <person name="Afrizal A."/>
        </authorList>
    </citation>
    <scope>NUCLEOTIDE SEQUENCE [LARGE SCALE GENOMIC DNA]</scope>
    <source>
        <strain evidence="6 7">CLA-AA-H232</strain>
    </source>
</reference>
<dbReference type="FunFam" id="3.40.50.300:FF:000134">
    <property type="entry name" value="Iron-enterobactin ABC transporter ATP-binding protein"/>
    <property type="match status" value="1"/>
</dbReference>
<dbReference type="SMART" id="SM00382">
    <property type="entry name" value="AAA"/>
    <property type="match status" value="1"/>
</dbReference>
<evidence type="ECO:0000313" key="7">
    <source>
        <dbReference type="Proteomes" id="UP001198242"/>
    </source>
</evidence>
<dbReference type="AlphaFoldDB" id="A0AAE3DXI1"/>
<keyword evidence="3" id="KW-0547">Nucleotide-binding</keyword>
<organism evidence="6 7">
    <name type="scientific">Hominilimicola fabiformis</name>
    <dbReference type="NCBI Taxonomy" id="2885356"/>
    <lineage>
        <taxon>Bacteria</taxon>
        <taxon>Bacillati</taxon>
        <taxon>Bacillota</taxon>
        <taxon>Clostridia</taxon>
        <taxon>Eubacteriales</taxon>
        <taxon>Oscillospiraceae</taxon>
        <taxon>Hominilimicola</taxon>
    </lineage>
</organism>
<protein>
    <submittedName>
        <fullName evidence="6">Metal ABC transporter ATP-binding protein</fullName>
    </submittedName>
</protein>